<gene>
    <name evidence="1" type="ORF">P409_23525</name>
</gene>
<comment type="caution">
    <text evidence="1">The sequence shown here is derived from an EMBL/GenBank/DDBJ whole genome shotgun (WGS) entry which is preliminary data.</text>
</comment>
<feature type="non-terminal residue" evidence="1">
    <location>
        <position position="76"/>
    </location>
</feature>
<sequence length="76" mass="8730">MARRGAPLESYWAIQGRCELPWMAAPLSGLAMTVMGSKSRSLKPLDSALQQFRRQLAMARQDHRFLRRVLVRAEFL</sequence>
<reference evidence="1 2" key="1">
    <citation type="submission" date="2014-01" db="EMBL/GenBank/DDBJ databases">
        <title>Genome sequence determination for a cystic fibrosis isolate, Inquilinus limosus.</title>
        <authorList>
            <person name="Pino M."/>
            <person name="Di Conza J."/>
            <person name="Gutkind G."/>
        </authorList>
    </citation>
    <scope>NUCLEOTIDE SEQUENCE [LARGE SCALE GENOMIC DNA]</scope>
    <source>
        <strain evidence="1 2">MP06</strain>
    </source>
</reference>
<protein>
    <submittedName>
        <fullName evidence="1">Uncharacterized protein</fullName>
    </submittedName>
</protein>
<evidence type="ECO:0000313" key="1">
    <source>
        <dbReference type="EMBL" id="KGM32067.1"/>
    </source>
</evidence>
<name>A0A0A0D4S5_9PROT</name>
<organism evidence="1 2">
    <name type="scientific">Inquilinus limosus MP06</name>
    <dbReference type="NCBI Taxonomy" id="1398085"/>
    <lineage>
        <taxon>Bacteria</taxon>
        <taxon>Pseudomonadati</taxon>
        <taxon>Pseudomonadota</taxon>
        <taxon>Alphaproteobacteria</taxon>
        <taxon>Rhodospirillales</taxon>
        <taxon>Rhodospirillaceae</taxon>
        <taxon>Inquilinus</taxon>
    </lineage>
</organism>
<dbReference type="AlphaFoldDB" id="A0A0A0D4S5"/>
<accession>A0A0A0D4S5</accession>
<dbReference type="Proteomes" id="UP000029995">
    <property type="component" value="Unassembled WGS sequence"/>
</dbReference>
<dbReference type="EMBL" id="JANX01000381">
    <property type="protein sequence ID" value="KGM32067.1"/>
    <property type="molecule type" value="Genomic_DNA"/>
</dbReference>
<proteinExistence type="predicted"/>
<evidence type="ECO:0000313" key="2">
    <source>
        <dbReference type="Proteomes" id="UP000029995"/>
    </source>
</evidence>